<protein>
    <recommendedName>
        <fullName evidence="3">FbpB family small basic protein</fullName>
    </recommendedName>
</protein>
<accession>A0ABT9VLW2</accession>
<reference evidence="1 2" key="1">
    <citation type="submission" date="2023-07" db="EMBL/GenBank/DDBJ databases">
        <title>Genomic Encyclopedia of Type Strains, Phase IV (KMG-IV): sequencing the most valuable type-strain genomes for metagenomic binning, comparative biology and taxonomic classification.</title>
        <authorList>
            <person name="Goeker M."/>
        </authorList>
    </citation>
    <scope>NUCLEOTIDE SEQUENCE [LARGE SCALE GENOMIC DNA]</scope>
    <source>
        <strain evidence="1 2">DSM 19092</strain>
    </source>
</reference>
<evidence type="ECO:0000313" key="2">
    <source>
        <dbReference type="Proteomes" id="UP001225646"/>
    </source>
</evidence>
<name>A0ABT9VLW2_9BACI</name>
<evidence type="ECO:0008006" key="3">
    <source>
        <dbReference type="Google" id="ProtNLM"/>
    </source>
</evidence>
<evidence type="ECO:0000313" key="1">
    <source>
        <dbReference type="EMBL" id="MDQ0161855.1"/>
    </source>
</evidence>
<proteinExistence type="predicted"/>
<dbReference type="RefSeq" id="WP_083978671.1">
    <property type="nucleotide sequence ID" value="NZ_JAUSTR010000001.1"/>
</dbReference>
<dbReference type="EMBL" id="JAUSTR010000001">
    <property type="protein sequence ID" value="MDQ0161855.1"/>
    <property type="molecule type" value="Genomic_DNA"/>
</dbReference>
<sequence length="45" mass="5507">MKHKLTFEQLVLENKQKILKDRQALAKLEERVEKRLEKRFLEKLG</sequence>
<comment type="caution">
    <text evidence="1">The sequence shown here is derived from an EMBL/GenBank/DDBJ whole genome shotgun (WGS) entry which is preliminary data.</text>
</comment>
<dbReference type="Pfam" id="PF13040">
    <property type="entry name" value="Fur_reg_FbpB"/>
    <property type="match status" value="1"/>
</dbReference>
<gene>
    <name evidence="1" type="ORF">J2S06_000925</name>
</gene>
<organism evidence="1 2">
    <name type="scientific">Aeribacillus alveayuensis</name>
    <dbReference type="NCBI Taxonomy" id="279215"/>
    <lineage>
        <taxon>Bacteria</taxon>
        <taxon>Bacillati</taxon>
        <taxon>Bacillota</taxon>
        <taxon>Bacilli</taxon>
        <taxon>Bacillales</taxon>
        <taxon>Bacillaceae</taxon>
        <taxon>Aeribacillus</taxon>
    </lineage>
</organism>
<dbReference type="InterPro" id="IPR025004">
    <property type="entry name" value="SenN/SenS"/>
</dbReference>
<dbReference type="Proteomes" id="UP001225646">
    <property type="component" value="Unassembled WGS sequence"/>
</dbReference>
<keyword evidence="2" id="KW-1185">Reference proteome</keyword>